<dbReference type="EMBL" id="JAGSXH010000086">
    <property type="protein sequence ID" value="MBS2965502.1"/>
    <property type="molecule type" value="Genomic_DNA"/>
</dbReference>
<feature type="non-terminal residue" evidence="2">
    <location>
        <position position="220"/>
    </location>
</feature>
<name>A0A8J7WS88_9ACTN</name>
<evidence type="ECO:0000256" key="1">
    <source>
        <dbReference type="SAM" id="MobiDB-lite"/>
    </source>
</evidence>
<dbReference type="AlphaFoldDB" id="A0A8J7WS88"/>
<reference evidence="2" key="1">
    <citation type="submission" date="2021-04" db="EMBL/GenBank/DDBJ databases">
        <title>Genome based classification of Actinospica acidithermotolerans sp. nov., an actinobacterium isolated from an Indonesian hot spring.</title>
        <authorList>
            <person name="Kusuma A.B."/>
            <person name="Putra K.E."/>
            <person name="Nafisah S."/>
            <person name="Loh J."/>
            <person name="Nouioui I."/>
            <person name="Goodfellow M."/>
        </authorList>
    </citation>
    <scope>NUCLEOTIDE SEQUENCE</scope>
    <source>
        <strain evidence="2">DSM 45618</strain>
    </source>
</reference>
<organism evidence="2 3">
    <name type="scientific">Actinocrinis puniceicyclus</name>
    <dbReference type="NCBI Taxonomy" id="977794"/>
    <lineage>
        <taxon>Bacteria</taxon>
        <taxon>Bacillati</taxon>
        <taxon>Actinomycetota</taxon>
        <taxon>Actinomycetes</taxon>
        <taxon>Catenulisporales</taxon>
        <taxon>Actinospicaceae</taxon>
        <taxon>Actinocrinis</taxon>
    </lineage>
</organism>
<evidence type="ECO:0000313" key="3">
    <source>
        <dbReference type="Proteomes" id="UP000677913"/>
    </source>
</evidence>
<comment type="caution">
    <text evidence="2">The sequence shown here is derived from an EMBL/GenBank/DDBJ whole genome shotgun (WGS) entry which is preliminary data.</text>
</comment>
<dbReference type="SUPFAM" id="SSF53756">
    <property type="entry name" value="UDP-Glycosyltransferase/glycogen phosphorylase"/>
    <property type="match status" value="1"/>
</dbReference>
<accession>A0A8J7WS88</accession>
<sequence length="220" mass="23810">MRVTLFGTYDAKAHPRAGIIADGLRAHGHEVQECNAPLGLDTAARVAILAQPWRVPALLATLARRWSRLVLTARRQPRPDLVLVGYLGHFDVRLARRLYRRTPIVLDHLIGAADTARDRQLSGGIKQVLLRAIDAGALRSADVVVVDTEEHLSTLPVEHRERAVVVAVGAPRAWFDAARTALVPARAHRAPPAAPGPGARRLPRPLRRAAGPAAVSPHAD</sequence>
<keyword evidence="3" id="KW-1185">Reference proteome</keyword>
<gene>
    <name evidence="2" type="ORF">KGA66_20805</name>
</gene>
<evidence type="ECO:0000313" key="2">
    <source>
        <dbReference type="EMBL" id="MBS2965502.1"/>
    </source>
</evidence>
<feature type="region of interest" description="Disordered" evidence="1">
    <location>
        <begin position="186"/>
        <end position="220"/>
    </location>
</feature>
<protein>
    <submittedName>
        <fullName evidence="2">Uncharacterized protein</fullName>
    </submittedName>
</protein>
<dbReference type="Proteomes" id="UP000677913">
    <property type="component" value="Unassembled WGS sequence"/>
</dbReference>
<proteinExistence type="predicted"/>